<dbReference type="PANTHER" id="PTHR33608:SF6">
    <property type="entry name" value="BLL2464 PROTEIN"/>
    <property type="match status" value="1"/>
</dbReference>
<dbReference type="EMBL" id="CP025544">
    <property type="protein sequence ID" value="AXK60413.1"/>
    <property type="molecule type" value="Genomic_DNA"/>
</dbReference>
<evidence type="ECO:0000313" key="2">
    <source>
        <dbReference type="EMBL" id="AXK60413.1"/>
    </source>
</evidence>
<reference evidence="2 3" key="1">
    <citation type="submission" date="2017-12" db="EMBL/GenBank/DDBJ databases">
        <title>Chromulinavorax destructans is a abundant pathogen of dominant heterotrophic picoflagllates.</title>
        <authorList>
            <person name="Deeg C.M."/>
            <person name="Zimmer M."/>
            <person name="Suttle C.A."/>
        </authorList>
    </citation>
    <scope>NUCLEOTIDE SEQUENCE [LARGE SCALE GENOMIC DNA]</scope>
    <source>
        <strain evidence="2 3">SeV1</strain>
    </source>
</reference>
<dbReference type="Pfam" id="PF01882">
    <property type="entry name" value="DUF58"/>
    <property type="match status" value="1"/>
</dbReference>
<feature type="domain" description="DUF58" evidence="1">
    <location>
        <begin position="43"/>
        <end position="242"/>
    </location>
</feature>
<dbReference type="OrthoDB" id="9776116at2"/>
<accession>A0A345ZAU6</accession>
<organism evidence="2 3">
    <name type="scientific">Candidatus Chromulinivorax destructor</name>
    <dbReference type="NCBI Taxonomy" id="2066483"/>
    <lineage>
        <taxon>Bacteria</taxon>
        <taxon>Candidatus Babelota</taxon>
        <taxon>Candidatus Babeliae</taxon>
        <taxon>Candidatus Babeliales</taxon>
        <taxon>Candidatus Chromulinivoraceae</taxon>
        <taxon>Candidatus Chromulinivorax</taxon>
    </lineage>
</organism>
<evidence type="ECO:0000259" key="1">
    <source>
        <dbReference type="Pfam" id="PF01882"/>
    </source>
</evidence>
<dbReference type="InterPro" id="IPR036465">
    <property type="entry name" value="vWFA_dom_sf"/>
</dbReference>
<dbReference type="Gene3D" id="3.40.50.410">
    <property type="entry name" value="von Willebrand factor, type A domain"/>
    <property type="match status" value="1"/>
</dbReference>
<evidence type="ECO:0000313" key="3">
    <source>
        <dbReference type="Proteomes" id="UP000254834"/>
    </source>
</evidence>
<proteinExistence type="predicted"/>
<dbReference type="KEGG" id="cdes:C0J27_01465"/>
<keyword evidence="3" id="KW-1185">Reference proteome</keyword>
<gene>
    <name evidence="2" type="ORF">C0J27_01465</name>
</gene>
<protein>
    <recommendedName>
        <fullName evidence="1">DUF58 domain-containing protein</fullName>
    </recommendedName>
</protein>
<dbReference type="SUPFAM" id="SSF53300">
    <property type="entry name" value="vWA-like"/>
    <property type="match status" value="1"/>
</dbReference>
<dbReference type="PANTHER" id="PTHR33608">
    <property type="entry name" value="BLL2464 PROTEIN"/>
    <property type="match status" value="1"/>
</dbReference>
<dbReference type="Proteomes" id="UP000254834">
    <property type="component" value="Chromosome"/>
</dbReference>
<dbReference type="InterPro" id="IPR002881">
    <property type="entry name" value="DUF58"/>
</dbReference>
<sequence length="290" mass="33372">MVLPEILKKIKDIKIKTRRVMNGSSAGGYVVKQKGSGFEFDQIRAYEYGDDIRFVDWNSSARAGKLLVRQYLDEKNRTIMICLDVSASTFFGSQQLLKSDIMQQMTAALALIANAEQDNVGLILFSDVVEKVVPPSRGYTHLMNLLEVVFSYTPVQKQTDFNVLFLYLVESFKKDAAVFVISDFIGDNFEQSLKYVVAQREVIAVRCLDEVERHLPKAGYVWGQDPETHEITLLDLSKSGARNLQYILDERLQDQTTLFRQHDVDVLDIKTDEDFIKTFILFFKRRMIQR</sequence>
<name>A0A345ZAU6_9BACT</name>
<dbReference type="AlphaFoldDB" id="A0A345ZAU6"/>